<keyword evidence="3 4" id="KW-0998">Cell outer membrane</keyword>
<evidence type="ECO:0000256" key="1">
    <source>
        <dbReference type="ARBA" id="ARBA00022729"/>
    </source>
</evidence>
<dbReference type="GO" id="GO:0043165">
    <property type="term" value="P:Gram-negative-bacterium-type cell outer membrane assembly"/>
    <property type="evidence" value="ECO:0007669"/>
    <property type="project" value="UniProtKB-UniRule"/>
</dbReference>
<dbReference type="NCBIfam" id="NF008585">
    <property type="entry name" value="PRK11548.1"/>
    <property type="match status" value="1"/>
</dbReference>
<comment type="subunit">
    <text evidence="4">Part of the Bam complex, which is composed of the outer membrane protein BamA, and four lipoproteins BamB, BamC, BamD and BamE.</text>
</comment>
<evidence type="ECO:0000313" key="6">
    <source>
        <dbReference type="EMBL" id="VFP87212.1"/>
    </source>
</evidence>
<dbReference type="GO" id="GO:0030674">
    <property type="term" value="F:protein-macromolecule adaptor activity"/>
    <property type="evidence" value="ECO:0007669"/>
    <property type="project" value="TreeGrafter"/>
</dbReference>
<evidence type="ECO:0000259" key="5">
    <source>
        <dbReference type="Pfam" id="PF04355"/>
    </source>
</evidence>
<proteinExistence type="inferred from homology"/>
<comment type="similarity">
    <text evidence="4">Belongs to the BamE family.</text>
</comment>
<dbReference type="GO" id="GO:0051205">
    <property type="term" value="P:protein insertion into membrane"/>
    <property type="evidence" value="ECO:0007669"/>
    <property type="project" value="UniProtKB-UniRule"/>
</dbReference>
<accession>A0A803FSW1</accession>
<comment type="subcellular location">
    <subcellularLocation>
        <location evidence="4">Cell outer membrane</location>
    </subcellularLocation>
</comment>
<reference evidence="6 7" key="1">
    <citation type="submission" date="2019-02" db="EMBL/GenBank/DDBJ databases">
        <authorList>
            <person name="Manzano-Marin A."/>
            <person name="Manzano-Marin A."/>
        </authorList>
    </citation>
    <scope>NUCLEOTIDE SEQUENCE [LARGE SCALE GENOMIC DNA]</scope>
    <source>
        <strain evidence="6 7">ErCipiceae</strain>
    </source>
</reference>
<dbReference type="AlphaFoldDB" id="A0A803FSW1"/>
<dbReference type="PANTHER" id="PTHR37482">
    <property type="entry name" value="OUTER MEMBRANE PROTEIN ASSEMBLY FACTOR BAME"/>
    <property type="match status" value="1"/>
</dbReference>
<dbReference type="EMBL" id="LR217737">
    <property type="protein sequence ID" value="VFP87212.1"/>
    <property type="molecule type" value="Genomic_DNA"/>
</dbReference>
<dbReference type="Pfam" id="PF04355">
    <property type="entry name" value="BamE"/>
    <property type="match status" value="1"/>
</dbReference>
<dbReference type="RefSeq" id="WP_157990770.1">
    <property type="nucleotide sequence ID" value="NZ_LR217737.1"/>
</dbReference>
<evidence type="ECO:0000256" key="2">
    <source>
        <dbReference type="ARBA" id="ARBA00023136"/>
    </source>
</evidence>
<dbReference type="InterPro" id="IPR026592">
    <property type="entry name" value="BamE"/>
</dbReference>
<dbReference type="InterPro" id="IPR037873">
    <property type="entry name" value="BamE-like"/>
</dbReference>
<evidence type="ECO:0000256" key="3">
    <source>
        <dbReference type="ARBA" id="ARBA00023237"/>
    </source>
</evidence>
<organism evidence="6 7">
    <name type="scientific">Candidatus Erwinia haradaeae</name>
    <dbReference type="NCBI Taxonomy" id="1922217"/>
    <lineage>
        <taxon>Bacteria</taxon>
        <taxon>Pseudomonadati</taxon>
        <taxon>Pseudomonadota</taxon>
        <taxon>Gammaproteobacteria</taxon>
        <taxon>Enterobacterales</taxon>
        <taxon>Erwiniaceae</taxon>
        <taxon>Erwinia</taxon>
    </lineage>
</organism>
<dbReference type="PANTHER" id="PTHR37482:SF1">
    <property type="entry name" value="OUTER MEMBRANE PROTEIN ASSEMBLY FACTOR BAME"/>
    <property type="match status" value="1"/>
</dbReference>
<evidence type="ECO:0000313" key="7">
    <source>
        <dbReference type="Proteomes" id="UP000294289"/>
    </source>
</evidence>
<protein>
    <recommendedName>
        <fullName evidence="4">Outer membrane protein assembly factor BamE</fullName>
    </recommendedName>
</protein>
<gene>
    <name evidence="4 6" type="primary">bamE</name>
    <name evidence="6" type="ORF">ERCIPICE3303_053</name>
</gene>
<dbReference type="Proteomes" id="UP000294289">
    <property type="component" value="Chromosome"/>
</dbReference>
<feature type="domain" description="Outer membrane protein assembly factor BamE" evidence="5">
    <location>
        <begin position="38"/>
        <end position="101"/>
    </location>
</feature>
<dbReference type="OrthoDB" id="9808250at2"/>
<dbReference type="HAMAP" id="MF_00925">
    <property type="entry name" value="OM_assembly_BamE"/>
    <property type="match status" value="1"/>
</dbReference>
<name>A0A803FSW1_9GAMM</name>
<dbReference type="Gene3D" id="3.30.1450.10">
    <property type="match status" value="1"/>
</dbReference>
<dbReference type="InterPro" id="IPR007450">
    <property type="entry name" value="BamE_dom"/>
</dbReference>
<keyword evidence="1 4" id="KW-0732">Signal</keyword>
<evidence type="ECO:0000256" key="4">
    <source>
        <dbReference type="HAMAP-Rule" id="MF_00925"/>
    </source>
</evidence>
<keyword evidence="2 4" id="KW-0472">Membrane</keyword>
<sequence>MISYNAWIAPIFCLMITASCSSLDQVLYRQDINQGDCLRTESITRIRIGMTKQQVSYILGKSIINHSLQSNIWHYVCRQESRYQPVHQQILILIFDKNDHLISMDNKVSTLIKDTDLKKSILSS</sequence>
<comment type="function">
    <text evidence="4">Part of the outer membrane protein assembly complex, which is involved in assembly and insertion of beta-barrel proteins into the outer membrane.</text>
</comment>
<dbReference type="GO" id="GO:1990063">
    <property type="term" value="C:Bam protein complex"/>
    <property type="evidence" value="ECO:0007669"/>
    <property type="project" value="TreeGrafter"/>
</dbReference>